<name>A0A6J5LKU4_9CAUD</name>
<gene>
    <name evidence="1" type="ORF">UFOVP139_44</name>
</gene>
<evidence type="ECO:0000313" key="1">
    <source>
        <dbReference type="EMBL" id="CAB4132229.1"/>
    </source>
</evidence>
<accession>A0A6J5LKU4</accession>
<proteinExistence type="predicted"/>
<sequence length="298" mass="33265">MTITGGGPINESDVNVEIGRPANADAPLSFLNDHIKPSIRPYPPRLSAFYGLTYFQNTTEGNCNNGNCTSDCNCGNIQCTNCYIAGGVACVNCDPQPFLQTGGNCACDYNCNTGEVSYNCNCACNCSKIICSKLHDIGAMAPAIFAADQAYGKWLFKNDKVVYRGYIRWARIVTAWMDGRGPDFMVWIKDKEARTLAQKQLTVKMATEMGIPWAEHMAYKMGTLREDNLHGKVLMSIGVPICRVLDKMPRVRERDRRHRLPVLYAMWAAFYLSHWTAKAVVSTNKLIQKVTGKEVYRT</sequence>
<organism evidence="1">
    <name type="scientific">uncultured Caudovirales phage</name>
    <dbReference type="NCBI Taxonomy" id="2100421"/>
    <lineage>
        <taxon>Viruses</taxon>
        <taxon>Duplodnaviria</taxon>
        <taxon>Heunggongvirae</taxon>
        <taxon>Uroviricota</taxon>
        <taxon>Caudoviricetes</taxon>
        <taxon>Peduoviridae</taxon>
        <taxon>Maltschvirus</taxon>
        <taxon>Maltschvirus maltsch</taxon>
    </lineage>
</organism>
<dbReference type="EMBL" id="LR796259">
    <property type="protein sequence ID" value="CAB4132229.1"/>
    <property type="molecule type" value="Genomic_DNA"/>
</dbReference>
<protein>
    <submittedName>
        <fullName evidence="1">Uncharacterized protein</fullName>
    </submittedName>
</protein>
<reference evidence="1" key="1">
    <citation type="submission" date="2020-04" db="EMBL/GenBank/DDBJ databases">
        <authorList>
            <person name="Chiriac C."/>
            <person name="Salcher M."/>
            <person name="Ghai R."/>
            <person name="Kavagutti S V."/>
        </authorList>
    </citation>
    <scope>NUCLEOTIDE SEQUENCE</scope>
</reference>